<sequence length="42" mass="5109">MKARDRLEQLVFRCRACGAWRLPDQYMRKPHRCVAEEEQETT</sequence>
<gene>
    <name evidence="1" type="primary">41</name>
    <name evidence="1" type="ORF">SEA_KULEANA_41</name>
</gene>
<proteinExistence type="predicted"/>
<accession>A0A5Q2WEN1</accession>
<name>A0A5Q2WEN1_9CAUD</name>
<evidence type="ECO:0000313" key="2">
    <source>
        <dbReference type="Proteomes" id="UP000394254"/>
    </source>
</evidence>
<organism evidence="1 2">
    <name type="scientific">Arthrobacter phage Kuleana</name>
    <dbReference type="NCBI Taxonomy" id="2653270"/>
    <lineage>
        <taxon>Viruses</taxon>
        <taxon>Duplodnaviria</taxon>
        <taxon>Heunggongvirae</taxon>
        <taxon>Uroviricota</taxon>
        <taxon>Caudoviricetes</taxon>
        <taxon>Kuleanavirus</taxon>
        <taxon>Kuleanavirus kuleana</taxon>
    </lineage>
</organism>
<evidence type="ECO:0000313" key="1">
    <source>
        <dbReference type="EMBL" id="QGH74528.1"/>
    </source>
</evidence>
<dbReference type="Proteomes" id="UP000394254">
    <property type="component" value="Segment"/>
</dbReference>
<dbReference type="KEGG" id="vg:55814217"/>
<dbReference type="GeneID" id="55814217"/>
<protein>
    <submittedName>
        <fullName evidence="1">Uncharacterized protein</fullName>
    </submittedName>
</protein>
<dbReference type="EMBL" id="MN484600">
    <property type="protein sequence ID" value="QGH74528.1"/>
    <property type="molecule type" value="Genomic_DNA"/>
</dbReference>
<keyword evidence="2" id="KW-1185">Reference proteome</keyword>
<dbReference type="RefSeq" id="YP_009884849.1">
    <property type="nucleotide sequence ID" value="NC_049473.1"/>
</dbReference>
<reference evidence="1 2" key="1">
    <citation type="submission" date="2019-09" db="EMBL/GenBank/DDBJ databases">
        <authorList>
            <person name="Barrows A.R."/>
            <person name="Franco J.W."/>
            <person name="Javier C.J."/>
            <person name="Lucero K.A."/>
            <person name="Madrid E.R."/>
            <person name="Margerin I.A.R."/>
            <person name="Moore C.L."/>
            <person name="Neustel K.S."/>
            <person name="Ornellas N.W."/>
            <person name="Oshiro K."/>
            <person name="Severson C.G."/>
            <person name="Vavra L.H."/>
            <person name="Wilcer A."/>
            <person name="Donachie S.P."/>
            <person name="Reed F.A."/>
            <person name="Palecanda S."/>
            <person name="Chong R.A."/>
            <person name="Porter M.L."/>
            <person name="Washington J.M."/>
            <person name="Garlena R.A."/>
            <person name="Russell D.A."/>
            <person name="Pope W.H."/>
            <person name="Jacobs-Sera D."/>
            <person name="Hatfull G.F."/>
        </authorList>
    </citation>
    <scope>NUCLEOTIDE SEQUENCE [LARGE SCALE GENOMIC DNA]</scope>
</reference>